<dbReference type="OrthoDB" id="9778453at2"/>
<evidence type="ECO:0000259" key="2">
    <source>
        <dbReference type="PROSITE" id="PS51831"/>
    </source>
</evidence>
<dbReference type="Gene3D" id="1.10.3210.10">
    <property type="entry name" value="Hypothetical protein af1432"/>
    <property type="match status" value="1"/>
</dbReference>
<comment type="caution">
    <text evidence="3">The sequence shown here is derived from an EMBL/GenBank/DDBJ whole genome shotgun (WGS) entry which is preliminary data.</text>
</comment>
<gene>
    <name evidence="3" type="primary">yhaM_2</name>
    <name evidence="3" type="ORF">CLMAG_50040</name>
</gene>
<dbReference type="InterPro" id="IPR006675">
    <property type="entry name" value="HDIG_dom"/>
</dbReference>
<evidence type="ECO:0000313" key="3">
    <source>
        <dbReference type="EMBL" id="KZL89513.1"/>
    </source>
</evidence>
<proteinExistence type="predicted"/>
<dbReference type="EC" id="3.1.-.-" evidence="3"/>
<dbReference type="PANTHER" id="PTHR37294">
    <property type="entry name" value="3'-5' EXORIBONUCLEASE YHAM"/>
    <property type="match status" value="1"/>
</dbReference>
<accession>A0A162R6Q3</accession>
<protein>
    <submittedName>
        <fullName evidence="3">3'-5' exoribonuclease YhaM</fullName>
        <ecNumber evidence="3">3.1.-.-</ecNumber>
    </submittedName>
</protein>
<keyword evidence="1 3" id="KW-0378">Hydrolase</keyword>
<dbReference type="PANTHER" id="PTHR37294:SF1">
    <property type="entry name" value="3'-5' EXORIBONUCLEASE YHAM"/>
    <property type="match status" value="1"/>
</dbReference>
<dbReference type="InterPro" id="IPR006674">
    <property type="entry name" value="HD_domain"/>
</dbReference>
<dbReference type="GO" id="GO:0016787">
    <property type="term" value="F:hydrolase activity"/>
    <property type="evidence" value="ECO:0007669"/>
    <property type="project" value="UniProtKB-KW"/>
</dbReference>
<reference evidence="3 4" key="1">
    <citation type="submission" date="2016-04" db="EMBL/GenBank/DDBJ databases">
        <title>Genome sequence of Clostridium magnum DSM 2767.</title>
        <authorList>
            <person name="Poehlein A."/>
            <person name="Uhlig R."/>
            <person name="Fischer R."/>
            <person name="Bahl H."/>
            <person name="Daniel R."/>
        </authorList>
    </citation>
    <scope>NUCLEOTIDE SEQUENCE [LARGE SCALE GENOMIC DNA]</scope>
    <source>
        <strain evidence="3 4">DSM 2767</strain>
    </source>
</reference>
<dbReference type="SMART" id="SM00471">
    <property type="entry name" value="HDc"/>
    <property type="match status" value="1"/>
</dbReference>
<evidence type="ECO:0000313" key="4">
    <source>
        <dbReference type="Proteomes" id="UP000076603"/>
    </source>
</evidence>
<dbReference type="PATRIC" id="fig|1121326.3.peg.5067"/>
<dbReference type="STRING" id="1121326.CLMAG_50040"/>
<name>A0A162R6Q3_9CLOT</name>
<dbReference type="CDD" id="cd00077">
    <property type="entry name" value="HDc"/>
    <property type="match status" value="1"/>
</dbReference>
<keyword evidence="4" id="KW-1185">Reference proteome</keyword>
<dbReference type="AlphaFoldDB" id="A0A162R6Q3"/>
<dbReference type="RefSeq" id="WP_066628529.1">
    <property type="nucleotide sequence ID" value="NZ_FQXL01000007.1"/>
</dbReference>
<organism evidence="3 4">
    <name type="scientific">Clostridium magnum DSM 2767</name>
    <dbReference type="NCBI Taxonomy" id="1121326"/>
    <lineage>
        <taxon>Bacteria</taxon>
        <taxon>Bacillati</taxon>
        <taxon>Bacillota</taxon>
        <taxon>Clostridia</taxon>
        <taxon>Eubacteriales</taxon>
        <taxon>Clostridiaceae</taxon>
        <taxon>Clostridium</taxon>
    </lineage>
</organism>
<dbReference type="GO" id="GO:0031125">
    <property type="term" value="P:rRNA 3'-end processing"/>
    <property type="evidence" value="ECO:0007669"/>
    <property type="project" value="TreeGrafter"/>
</dbReference>
<sequence>MKDIYIKDVKELKSFDKIDLTFMIMKKLYRDGIKTVAIIGDKSGDLKTSIEDPENVLKVGDVLKVKTAPSNILEIKRFEKVKSFSMDDFLPHVEKKIEDIMKELDEMSQAEFKSKEAIALNDYFFNNKEFLDKFKKGIGGVSQHHNYIGGLAEHTLNVMYIAKMLAYRYNARNKEIAILAAKLHDIGKTVEYFVDGPFSFTLEGEMEGHIVIGVQMVDEAFKAQSDLYNEDFKARIKGCIVQHHGKLEYGSPKKPNTEEAHIVNLADQADAFLNKITQIKKGAEPNTWSDYDRRIEGKIYI</sequence>
<dbReference type="SUPFAM" id="SSF109604">
    <property type="entry name" value="HD-domain/PDEase-like"/>
    <property type="match status" value="1"/>
</dbReference>
<dbReference type="InterPro" id="IPR003607">
    <property type="entry name" value="HD/PDEase_dom"/>
</dbReference>
<dbReference type="Proteomes" id="UP000076603">
    <property type="component" value="Unassembled WGS sequence"/>
</dbReference>
<feature type="domain" description="HD" evidence="2">
    <location>
        <begin position="151"/>
        <end position="272"/>
    </location>
</feature>
<evidence type="ECO:0000256" key="1">
    <source>
        <dbReference type="ARBA" id="ARBA00022801"/>
    </source>
</evidence>
<dbReference type="Pfam" id="PF01966">
    <property type="entry name" value="HD"/>
    <property type="match status" value="1"/>
</dbReference>
<dbReference type="InterPro" id="IPR050798">
    <property type="entry name" value="YhaM_exoribonuc/phosphodiest"/>
</dbReference>
<dbReference type="EMBL" id="LWAE01000008">
    <property type="protein sequence ID" value="KZL89513.1"/>
    <property type="molecule type" value="Genomic_DNA"/>
</dbReference>
<dbReference type="NCBIfam" id="TIGR00277">
    <property type="entry name" value="HDIG"/>
    <property type="match status" value="1"/>
</dbReference>
<dbReference type="PROSITE" id="PS51831">
    <property type="entry name" value="HD"/>
    <property type="match status" value="1"/>
</dbReference>